<proteinExistence type="predicted"/>
<sequence>MKAMVVNNYGGPDAFEVADVAKPDIQSGQVLVKVAASSVNTVDTMIRELGEALPFSPATPAILGMDFAGTVEAVADDVTNFQVGDEVYGCAGGLGALQGSLAEYMPADQRLIAHKPSNLSMKEAAALPLVAITAYEA</sequence>
<evidence type="ECO:0000313" key="3">
    <source>
        <dbReference type="EMBL" id="GAL25218.1"/>
    </source>
</evidence>
<dbReference type="PANTHER" id="PTHR44154:SF1">
    <property type="entry name" value="QUINONE OXIDOREDUCTASE"/>
    <property type="match status" value="1"/>
</dbReference>
<reference evidence="4" key="1">
    <citation type="submission" date="2014-09" db="EMBL/GenBank/DDBJ databases">
        <title>Vibrio variabilis JCM 19239. (C206) whole genome shotgun sequence.</title>
        <authorList>
            <person name="Sawabe T."/>
            <person name="Meirelles P."/>
            <person name="Nakanishi M."/>
            <person name="Sayaka M."/>
            <person name="Hattori M."/>
            <person name="Ohkuma M."/>
        </authorList>
    </citation>
    <scope>NUCLEOTIDE SEQUENCE [LARGE SCALE GENOMIC DNA]</scope>
    <source>
        <strain evidence="4">JCM 19239</strain>
    </source>
</reference>
<dbReference type="InterPro" id="IPR051603">
    <property type="entry name" value="Zinc-ADH_QOR/CCCR"/>
</dbReference>
<evidence type="ECO:0000313" key="4">
    <source>
        <dbReference type="Proteomes" id="UP000029223"/>
    </source>
</evidence>
<comment type="caution">
    <text evidence="3">The sequence shown here is derived from an EMBL/GenBank/DDBJ whole genome shotgun (WGS) entry which is preliminary data.</text>
</comment>
<dbReference type="SUPFAM" id="SSF50129">
    <property type="entry name" value="GroES-like"/>
    <property type="match status" value="1"/>
</dbReference>
<dbReference type="InterPro" id="IPR011032">
    <property type="entry name" value="GroES-like_sf"/>
</dbReference>
<dbReference type="Proteomes" id="UP000029223">
    <property type="component" value="Unassembled WGS sequence"/>
</dbReference>
<dbReference type="Pfam" id="PF08240">
    <property type="entry name" value="ADH_N"/>
    <property type="match status" value="1"/>
</dbReference>
<accession>A0ABQ0J8W3</accession>
<keyword evidence="4" id="KW-1185">Reference proteome</keyword>
<protein>
    <submittedName>
        <fullName evidence="3">Bifunctional protein</fullName>
    </submittedName>
</protein>
<dbReference type="Gene3D" id="3.90.180.10">
    <property type="entry name" value="Medium-chain alcohol dehydrogenases, catalytic domain"/>
    <property type="match status" value="1"/>
</dbReference>
<feature type="domain" description="Alcohol dehydrogenase-like N-terminal" evidence="2">
    <location>
        <begin position="27"/>
        <end position="116"/>
    </location>
</feature>
<reference evidence="4" key="2">
    <citation type="submission" date="2014-09" db="EMBL/GenBank/DDBJ databases">
        <authorList>
            <consortium name="NBRP consortium"/>
            <person name="Sawabe T."/>
            <person name="Meirelles P."/>
            <person name="Nakanishi M."/>
            <person name="Sayaka M."/>
            <person name="Hattori M."/>
            <person name="Ohkuma M."/>
        </authorList>
    </citation>
    <scope>NUCLEOTIDE SEQUENCE [LARGE SCALE GENOMIC DNA]</scope>
    <source>
        <strain evidence="4">JCM 19239</strain>
    </source>
</reference>
<dbReference type="InterPro" id="IPR013154">
    <property type="entry name" value="ADH-like_N"/>
</dbReference>
<evidence type="ECO:0000259" key="2">
    <source>
        <dbReference type="Pfam" id="PF08240"/>
    </source>
</evidence>
<organism evidence="3 4">
    <name type="scientific">Vibrio variabilis</name>
    <dbReference type="NCBI Taxonomy" id="990271"/>
    <lineage>
        <taxon>Bacteria</taxon>
        <taxon>Pseudomonadati</taxon>
        <taxon>Pseudomonadota</taxon>
        <taxon>Gammaproteobacteria</taxon>
        <taxon>Vibrionales</taxon>
        <taxon>Vibrionaceae</taxon>
        <taxon>Vibrio</taxon>
    </lineage>
</organism>
<keyword evidence="1" id="KW-0521">NADP</keyword>
<evidence type="ECO:0000256" key="1">
    <source>
        <dbReference type="ARBA" id="ARBA00022857"/>
    </source>
</evidence>
<dbReference type="EMBL" id="BBMS01000008">
    <property type="protein sequence ID" value="GAL25218.1"/>
    <property type="molecule type" value="Genomic_DNA"/>
</dbReference>
<name>A0ABQ0J8W3_9VIBR</name>
<dbReference type="PANTHER" id="PTHR44154">
    <property type="entry name" value="QUINONE OXIDOREDUCTASE"/>
    <property type="match status" value="1"/>
</dbReference>
<gene>
    <name evidence="3" type="ORF">JCM19239_5108</name>
</gene>